<dbReference type="Proteomes" id="UP000244880">
    <property type="component" value="Unassembled WGS sequence"/>
</dbReference>
<sequence length="109" mass="12326">MQNADKDAAAFDRAVPHGQVQRKKGTIPAQSFNIAASVDDALFARFNVVRHKTVVQHRQSLWHQHVDALTHHFDHIILKHPPRSSIDTQDVTALVGHDHRVHCRIHDGV</sequence>
<reference evidence="2 3" key="1">
    <citation type="submission" date="2018-03" db="EMBL/GenBank/DDBJ databases">
        <authorList>
            <person name="Keele B.F."/>
        </authorList>
    </citation>
    <scope>NUCLEOTIDE SEQUENCE [LARGE SCALE GENOMIC DNA]</scope>
    <source>
        <strain evidence="2 3">CECT 8599</strain>
    </source>
</reference>
<dbReference type="AlphaFoldDB" id="A0A2R8BPW4"/>
<feature type="compositionally biased region" description="Basic and acidic residues" evidence="1">
    <location>
        <begin position="1"/>
        <end position="10"/>
    </location>
</feature>
<gene>
    <name evidence="2" type="ORF">ASD8599_04019</name>
</gene>
<feature type="region of interest" description="Disordered" evidence="1">
    <location>
        <begin position="1"/>
        <end position="25"/>
    </location>
</feature>
<keyword evidence="3" id="KW-1185">Reference proteome</keyword>
<proteinExistence type="predicted"/>
<dbReference type="EMBL" id="OMOR01000003">
    <property type="protein sequence ID" value="SPH27553.1"/>
    <property type="molecule type" value="Genomic_DNA"/>
</dbReference>
<organism evidence="2 3">
    <name type="scientific">Ascidiaceihabitans donghaensis</name>
    <dbReference type="NCBI Taxonomy" id="1510460"/>
    <lineage>
        <taxon>Bacteria</taxon>
        <taxon>Pseudomonadati</taxon>
        <taxon>Pseudomonadota</taxon>
        <taxon>Alphaproteobacteria</taxon>
        <taxon>Rhodobacterales</taxon>
        <taxon>Paracoccaceae</taxon>
        <taxon>Ascidiaceihabitans</taxon>
    </lineage>
</organism>
<accession>A0A2R8BPW4</accession>
<evidence type="ECO:0000313" key="2">
    <source>
        <dbReference type="EMBL" id="SPH27553.1"/>
    </source>
</evidence>
<evidence type="ECO:0000313" key="3">
    <source>
        <dbReference type="Proteomes" id="UP000244880"/>
    </source>
</evidence>
<name>A0A2R8BPW4_9RHOB</name>
<protein>
    <submittedName>
        <fullName evidence="2">Uncharacterized protein</fullName>
    </submittedName>
</protein>
<evidence type="ECO:0000256" key="1">
    <source>
        <dbReference type="SAM" id="MobiDB-lite"/>
    </source>
</evidence>